<protein>
    <submittedName>
        <fullName evidence="1">Uncharacterized protein</fullName>
    </submittedName>
</protein>
<proteinExistence type="predicted"/>
<dbReference type="EMBL" id="MNPW01000003">
    <property type="protein sequence ID" value="ONH55844.1"/>
    <property type="molecule type" value="Genomic_DNA"/>
</dbReference>
<organism evidence="1 2">
    <name type="scientific">Pseudomonas cedrina subsp. cedrina</name>
    <dbReference type="NCBI Taxonomy" id="76762"/>
    <lineage>
        <taxon>Bacteria</taxon>
        <taxon>Pseudomonadati</taxon>
        <taxon>Pseudomonadota</taxon>
        <taxon>Gammaproteobacteria</taxon>
        <taxon>Pseudomonadales</taxon>
        <taxon>Pseudomonadaceae</taxon>
        <taxon>Pseudomonas</taxon>
    </lineage>
</organism>
<dbReference type="AlphaFoldDB" id="A0A1V2KEB5"/>
<dbReference type="Proteomes" id="UP000189295">
    <property type="component" value="Unassembled WGS sequence"/>
</dbReference>
<sequence length="99" mass="11398">MFPARFKITHQVRLILWQYGDMALLELLHLMGNADLLSVSLTDFCFADNVEQFSRNRCRSWIKLISVGSAREGFKLLKCFKICTIHRACFVLENAKTAS</sequence>
<gene>
    <name evidence="1" type="ORF">BLL36_06940</name>
</gene>
<accession>A0A1V2KEB5</accession>
<reference evidence="1 2" key="1">
    <citation type="submission" date="2016-10" db="EMBL/GenBank/DDBJ databases">
        <title>Pseudomonas lactis sp. nov. and Pseudomonas paralactis sp. nov., isolated from bovine raw milk.</title>
        <authorList>
            <person name="Von Neubeck M."/>
            <person name="Huptas C."/>
            <person name="Glueck C."/>
            <person name="Krewinkel M."/>
            <person name="Stoeckel M."/>
            <person name="Stressler T."/>
            <person name="Fischer L."/>
            <person name="Hinrichs J."/>
            <person name="Scherer S."/>
            <person name="Wenning M."/>
        </authorList>
    </citation>
    <scope>NUCLEOTIDE SEQUENCE [LARGE SCALE GENOMIC DNA]</scope>
    <source>
        <strain evidence="1 2">DSM 17516</strain>
    </source>
</reference>
<evidence type="ECO:0000313" key="2">
    <source>
        <dbReference type="Proteomes" id="UP000189295"/>
    </source>
</evidence>
<comment type="caution">
    <text evidence="1">The sequence shown here is derived from an EMBL/GenBank/DDBJ whole genome shotgun (WGS) entry which is preliminary data.</text>
</comment>
<evidence type="ECO:0000313" key="1">
    <source>
        <dbReference type="EMBL" id="ONH55844.1"/>
    </source>
</evidence>
<name>A0A1V2KEB5_PSECE</name>